<evidence type="ECO:0000313" key="3">
    <source>
        <dbReference type="Proteomes" id="UP000056968"/>
    </source>
</evidence>
<dbReference type="STRING" id="1332080.ATN00_06335"/>
<dbReference type="EMBL" id="CP013264">
    <property type="protein sequence ID" value="ALR22426.1"/>
    <property type="molecule type" value="Genomic_DNA"/>
</dbReference>
<accession>A0A0S3F411</accession>
<dbReference type="Proteomes" id="UP000056968">
    <property type="component" value="Chromosome"/>
</dbReference>
<feature type="chain" id="PRO_5006611931" description="DUF3617 domain-containing protein" evidence="1">
    <location>
        <begin position="19"/>
        <end position="189"/>
    </location>
</feature>
<sequence length="189" mass="19961">MNKAVVTAALASVTLLLAACGEKAGEKAEGAGDIAATDGMSRGEVKAQVDKVQLKPGQWEGSFTLEDIDLSNMPGASPQMKDRMKQMMTQPSIKYCVTPEEAANPSGKMFSGQENKDCTYSGFDARGGAVKGQVSCKGENGTMNAVMTGNYAPENYEMQMNMKMEGGPQGMTMAMKARTTGKWVGATCS</sequence>
<dbReference type="RefSeq" id="WP_062063307.1">
    <property type="nucleotide sequence ID" value="NZ_CP013264.1"/>
</dbReference>
<organism evidence="2 3">
    <name type="scientific">Sphingobium baderi</name>
    <dbReference type="NCBI Taxonomy" id="1332080"/>
    <lineage>
        <taxon>Bacteria</taxon>
        <taxon>Pseudomonadati</taxon>
        <taxon>Pseudomonadota</taxon>
        <taxon>Alphaproteobacteria</taxon>
        <taxon>Sphingomonadales</taxon>
        <taxon>Sphingomonadaceae</taxon>
        <taxon>Sphingobium</taxon>
    </lineage>
</organism>
<name>A0A0S3F411_9SPHN</name>
<dbReference type="OrthoDB" id="7405484at2"/>
<dbReference type="InterPro" id="IPR022061">
    <property type="entry name" value="DUF3617"/>
</dbReference>
<dbReference type="PROSITE" id="PS51257">
    <property type="entry name" value="PROKAR_LIPOPROTEIN"/>
    <property type="match status" value="1"/>
</dbReference>
<dbReference type="KEGG" id="sbd:ATN00_06335"/>
<dbReference type="AlphaFoldDB" id="A0A0S3F411"/>
<feature type="signal peptide" evidence="1">
    <location>
        <begin position="1"/>
        <end position="18"/>
    </location>
</feature>
<keyword evidence="1" id="KW-0732">Signal</keyword>
<gene>
    <name evidence="2" type="ORF">ATN00_06335</name>
</gene>
<evidence type="ECO:0000256" key="1">
    <source>
        <dbReference type="SAM" id="SignalP"/>
    </source>
</evidence>
<reference evidence="2 3" key="1">
    <citation type="submission" date="2015-11" db="EMBL/GenBank/DDBJ databases">
        <title>A Two-component Flavoprotein Monooxygenase System MeaXY Responsible for para-Hydroxylation of 2-Methyl-6-ethylaniline and 2,6-Diethylaniline in Sphingobium baderi DE-13.</title>
        <authorList>
            <person name="Cheng M."/>
            <person name="Meng Q."/>
            <person name="Yang Y."/>
            <person name="Chu C."/>
            <person name="Yan X."/>
            <person name="He J."/>
            <person name="Li S."/>
        </authorList>
    </citation>
    <scope>NUCLEOTIDE SEQUENCE [LARGE SCALE GENOMIC DNA]</scope>
    <source>
        <strain evidence="2 3">DE-13</strain>
    </source>
</reference>
<dbReference type="Pfam" id="PF12276">
    <property type="entry name" value="DUF3617"/>
    <property type="match status" value="1"/>
</dbReference>
<keyword evidence="3" id="KW-1185">Reference proteome</keyword>
<proteinExistence type="predicted"/>
<evidence type="ECO:0000313" key="2">
    <source>
        <dbReference type="EMBL" id="ALR22426.1"/>
    </source>
</evidence>
<protein>
    <recommendedName>
        <fullName evidence="4">DUF3617 domain-containing protein</fullName>
    </recommendedName>
</protein>
<evidence type="ECO:0008006" key="4">
    <source>
        <dbReference type="Google" id="ProtNLM"/>
    </source>
</evidence>